<reference evidence="2 3" key="1">
    <citation type="submission" date="2020-08" db="EMBL/GenBank/DDBJ databases">
        <title>A Genomic Blueprint of the Chicken Gut Microbiome.</title>
        <authorList>
            <person name="Gilroy R."/>
            <person name="Ravi A."/>
            <person name="Getino M."/>
            <person name="Pursley I."/>
            <person name="Horton D.L."/>
            <person name="Alikhan N.-F."/>
            <person name="Baker D."/>
            <person name="Gharbi K."/>
            <person name="Hall N."/>
            <person name="Watson M."/>
            <person name="Adriaenssens E.M."/>
            <person name="Foster-Nyarko E."/>
            <person name="Jarju S."/>
            <person name="Secka A."/>
            <person name="Antonio M."/>
            <person name="Oren A."/>
            <person name="Chaudhuri R."/>
            <person name="La Ragione R.M."/>
            <person name="Hildebrand F."/>
            <person name="Pallen M.J."/>
        </authorList>
    </citation>
    <scope>NUCLEOTIDE SEQUENCE [LARGE SCALE GENOMIC DNA]</scope>
    <source>
        <strain evidence="2 3">Sa5BUN4</strain>
    </source>
</reference>
<proteinExistence type="predicted"/>
<sequence length="214" mass="22462">MLKSSSGRLQSTALALALAVLSACSGPPPAPPSVAPLDAVQAAARTRVPLTRPVALDKPGVIADLEFDLPPPGELAGSSLVIGIRIAEETPKAIVARSSLIVREGLPARVRLQKLDGESRTDVSLLRIAPELKKRVELGADGFTPKASPHSVNTGMMREAGLLQDGLIYDELALAYAGSPAPGRYHVVIELLEDRPALKDSPAELIIAYDGKSK</sequence>
<organism evidence="2 3">
    <name type="scientific">Stenotrophomonas lacuserhaii</name>
    <dbReference type="NCBI Taxonomy" id="2760084"/>
    <lineage>
        <taxon>Bacteria</taxon>
        <taxon>Pseudomonadati</taxon>
        <taxon>Pseudomonadota</taxon>
        <taxon>Gammaproteobacteria</taxon>
        <taxon>Lysobacterales</taxon>
        <taxon>Lysobacteraceae</taxon>
        <taxon>Stenotrophomonas</taxon>
    </lineage>
</organism>
<feature type="chain" id="PRO_5036448450" description="Lipoprotein" evidence="1">
    <location>
        <begin position="26"/>
        <end position="214"/>
    </location>
</feature>
<keyword evidence="1" id="KW-0732">Signal</keyword>
<feature type="signal peptide" evidence="1">
    <location>
        <begin position="1"/>
        <end position="25"/>
    </location>
</feature>
<comment type="caution">
    <text evidence="2">The sequence shown here is derived from an EMBL/GenBank/DDBJ whole genome shotgun (WGS) entry which is preliminary data.</text>
</comment>
<evidence type="ECO:0008006" key="4">
    <source>
        <dbReference type="Google" id="ProtNLM"/>
    </source>
</evidence>
<evidence type="ECO:0000256" key="1">
    <source>
        <dbReference type="SAM" id="SignalP"/>
    </source>
</evidence>
<evidence type="ECO:0000313" key="3">
    <source>
        <dbReference type="Proteomes" id="UP000636938"/>
    </source>
</evidence>
<dbReference type="PROSITE" id="PS51257">
    <property type="entry name" value="PROKAR_LIPOPROTEIN"/>
    <property type="match status" value="1"/>
</dbReference>
<dbReference type="Proteomes" id="UP000636938">
    <property type="component" value="Unassembled WGS sequence"/>
</dbReference>
<accession>A0A8X8FQE9</accession>
<name>A0A8X8FQE9_9GAMM</name>
<dbReference type="AlphaFoldDB" id="A0A8X8FQE9"/>
<protein>
    <recommendedName>
        <fullName evidence="4">Lipoprotein</fullName>
    </recommendedName>
</protein>
<dbReference type="RefSeq" id="WP_191770858.1">
    <property type="nucleotide sequence ID" value="NZ_JACSQS010000010.1"/>
</dbReference>
<dbReference type="EMBL" id="JACSQS010000010">
    <property type="protein sequence ID" value="MBD7954712.1"/>
    <property type="molecule type" value="Genomic_DNA"/>
</dbReference>
<gene>
    <name evidence="2" type="ORF">H9654_10930</name>
</gene>
<evidence type="ECO:0000313" key="2">
    <source>
        <dbReference type="EMBL" id="MBD7954712.1"/>
    </source>
</evidence>
<keyword evidence="3" id="KW-1185">Reference proteome</keyword>